<reference evidence="1" key="1">
    <citation type="submission" date="2021-06" db="EMBL/GenBank/DDBJ databases">
        <authorList>
            <person name="Kallberg Y."/>
            <person name="Tangrot J."/>
            <person name="Rosling A."/>
        </authorList>
    </citation>
    <scope>NUCLEOTIDE SEQUENCE</scope>
    <source>
        <strain evidence="1">28 12/20/2015</strain>
    </source>
</reference>
<gene>
    <name evidence="1" type="ORF">SPELUC_LOCUS9510</name>
</gene>
<proteinExistence type="predicted"/>
<keyword evidence="2" id="KW-1185">Reference proteome</keyword>
<sequence length="575" mass="65543">MAPGVPGIPVKLDTPRELSHRPSKDSFVRYTATPKQLKRYNSIEKFDVPEKAEFLREFSHKYGYNGKIDSIRENEYPHLKDTVYLDHTGTTTYPKSAVDSFADDLKSNLFGNPHSENPSSQLSTDRTEQVRLRVLNHFNANPRDYQVIFTQNCTAAIKLVGEIFPWTYTKSSFRYMREGHNSLIGLRRYAEENNSSDVKVVTEKDLESMFKAYPEHRNINLPPENNNSIVYGLFAYPAQCNYSGKRFPLSWIRKIKSFDTDKSKVLVLLDAAAYVSCSPLSLADLDESPDFVAFSFYKIFGFPTGLGALIVKSELASILRKRYFGGGSIRAVAYDRSWQMFRKDLSGRYEDGTINFLDIIALDHSFNAMEKLYTNFSFIKDHLTSLSTFLYRKMTSLRHANGTSLITLYTDNDYSDSTLQGPIFNFNLKRADGTWIGYRDIEKAAGERGIHVRTGGFCNPGSTSKWVKLNPDFVMENFMDGKYCGDENDIYKGKLQGSMRISLGAMTTIDDVLKWLSFLREYIDTTAPLSQKNLSQVPSKSNSRLSQKVEMSITHPNMVVEKVTYTRDLAPKQME</sequence>
<evidence type="ECO:0000313" key="1">
    <source>
        <dbReference type="EMBL" id="CAG8667405.1"/>
    </source>
</evidence>
<dbReference type="EMBL" id="CAJVPW010016112">
    <property type="protein sequence ID" value="CAG8667405.1"/>
    <property type="molecule type" value="Genomic_DNA"/>
</dbReference>
<evidence type="ECO:0000313" key="2">
    <source>
        <dbReference type="Proteomes" id="UP000789366"/>
    </source>
</evidence>
<comment type="caution">
    <text evidence="1">The sequence shown here is derived from an EMBL/GenBank/DDBJ whole genome shotgun (WGS) entry which is preliminary data.</text>
</comment>
<dbReference type="Proteomes" id="UP000789366">
    <property type="component" value="Unassembled WGS sequence"/>
</dbReference>
<organism evidence="1 2">
    <name type="scientific">Cetraspora pellucida</name>
    <dbReference type="NCBI Taxonomy" id="1433469"/>
    <lineage>
        <taxon>Eukaryota</taxon>
        <taxon>Fungi</taxon>
        <taxon>Fungi incertae sedis</taxon>
        <taxon>Mucoromycota</taxon>
        <taxon>Glomeromycotina</taxon>
        <taxon>Glomeromycetes</taxon>
        <taxon>Diversisporales</taxon>
        <taxon>Gigasporaceae</taxon>
        <taxon>Cetraspora</taxon>
    </lineage>
</organism>
<name>A0ACA9NRG6_9GLOM</name>
<accession>A0ACA9NRG6</accession>
<protein>
    <submittedName>
        <fullName evidence="1">6383_t:CDS:1</fullName>
    </submittedName>
</protein>